<feature type="region of interest" description="Disordered" evidence="2">
    <location>
        <begin position="1"/>
        <end position="44"/>
    </location>
</feature>
<comment type="caution">
    <text evidence="3">The sequence shown here is derived from an EMBL/GenBank/DDBJ whole genome shotgun (WGS) entry which is preliminary data.</text>
</comment>
<feature type="region of interest" description="Disordered" evidence="2">
    <location>
        <begin position="73"/>
        <end position="94"/>
    </location>
</feature>
<proteinExistence type="predicted"/>
<feature type="coiled-coil region" evidence="1">
    <location>
        <begin position="110"/>
        <end position="236"/>
    </location>
</feature>
<evidence type="ECO:0000256" key="1">
    <source>
        <dbReference type="SAM" id="Coils"/>
    </source>
</evidence>
<dbReference type="EMBL" id="JBBWRZ010000015">
    <property type="protein sequence ID" value="KAK8222699.1"/>
    <property type="molecule type" value="Genomic_DNA"/>
</dbReference>
<reference evidence="3 4" key="1">
    <citation type="submission" date="2024-04" db="EMBL/GenBank/DDBJ databases">
        <title>Phyllosticta paracitricarpa is synonymous to the EU quarantine fungus P. citricarpa based on phylogenomic analyses.</title>
        <authorList>
            <consortium name="Lawrence Berkeley National Laboratory"/>
            <person name="Van Ingen-Buijs V.A."/>
            <person name="Van Westerhoven A.C."/>
            <person name="Haridas S."/>
            <person name="Skiadas P."/>
            <person name="Martin F."/>
            <person name="Groenewald J.Z."/>
            <person name="Crous P.W."/>
            <person name="Seidl M.F."/>
        </authorList>
    </citation>
    <scope>NUCLEOTIDE SEQUENCE [LARGE SCALE GENOMIC DNA]</scope>
    <source>
        <strain evidence="3 4">CBS 123374</strain>
    </source>
</reference>
<name>A0ABR1Y9N2_9PEZI</name>
<sequence>MPGKGHSFHREAMAGVHSKPKQEIRRVASNVSAAKSTSRVMQGVRAGPSDAIPKIIVTPVETTDIERYDVQKRSHDNEESVNHDGNNGGVHTQAKVEPHSRNNMISLDELQEISQEIKSLKKSQAALEAANKEWRHAFAALEEENIELLDASNKASDKHLITTSQLKGEIDFLRARVNKLEQQLGTSKLDTRDANHQLSKSKDQRLEMEKTLKKKVHELEAKLSNAYKSVSALKSDLGERLEMEKTFKKKVHELEAKLSNAYRSISGLKSDHGIALHKNAELVSAAADLNEAIRSLENVPSTVVRAMNKFSDKVFRPWKLHKSKG</sequence>
<evidence type="ECO:0000256" key="2">
    <source>
        <dbReference type="SAM" id="MobiDB-lite"/>
    </source>
</evidence>
<accession>A0ABR1Y9N2</accession>
<evidence type="ECO:0000313" key="4">
    <source>
        <dbReference type="Proteomes" id="UP001492380"/>
    </source>
</evidence>
<feature type="compositionally biased region" description="Basic and acidic residues" evidence="2">
    <location>
        <begin position="73"/>
        <end position="82"/>
    </location>
</feature>
<dbReference type="Proteomes" id="UP001492380">
    <property type="component" value="Unassembled WGS sequence"/>
</dbReference>
<dbReference type="Gene3D" id="1.10.287.1490">
    <property type="match status" value="1"/>
</dbReference>
<keyword evidence="4" id="KW-1185">Reference proteome</keyword>
<feature type="compositionally biased region" description="Polar residues" evidence="2">
    <location>
        <begin position="29"/>
        <end position="40"/>
    </location>
</feature>
<organism evidence="3 4">
    <name type="scientific">Phyllosticta capitalensis</name>
    <dbReference type="NCBI Taxonomy" id="121624"/>
    <lineage>
        <taxon>Eukaryota</taxon>
        <taxon>Fungi</taxon>
        <taxon>Dikarya</taxon>
        <taxon>Ascomycota</taxon>
        <taxon>Pezizomycotina</taxon>
        <taxon>Dothideomycetes</taxon>
        <taxon>Dothideomycetes incertae sedis</taxon>
        <taxon>Botryosphaeriales</taxon>
        <taxon>Phyllostictaceae</taxon>
        <taxon>Phyllosticta</taxon>
    </lineage>
</organism>
<protein>
    <submittedName>
        <fullName evidence="3">Uncharacterized protein</fullName>
    </submittedName>
</protein>
<evidence type="ECO:0000313" key="3">
    <source>
        <dbReference type="EMBL" id="KAK8222699.1"/>
    </source>
</evidence>
<gene>
    <name evidence="3" type="ORF">HDK90DRAFT_515756</name>
</gene>
<keyword evidence="1" id="KW-0175">Coiled coil</keyword>